<feature type="transmembrane region" description="Helical" evidence="1">
    <location>
        <begin position="122"/>
        <end position="144"/>
    </location>
</feature>
<dbReference type="Proteomes" id="UP000332933">
    <property type="component" value="Unassembled WGS sequence"/>
</dbReference>
<feature type="transmembrane region" description="Helical" evidence="1">
    <location>
        <begin position="78"/>
        <end position="102"/>
    </location>
</feature>
<dbReference type="AlphaFoldDB" id="A0A485KF85"/>
<name>A0A485KF85_9STRA</name>
<dbReference type="EMBL" id="CAADRA010001579">
    <property type="protein sequence ID" value="VFT82299.1"/>
    <property type="molecule type" value="Genomic_DNA"/>
</dbReference>
<organism evidence="3 4">
    <name type="scientific">Aphanomyces stellatus</name>
    <dbReference type="NCBI Taxonomy" id="120398"/>
    <lineage>
        <taxon>Eukaryota</taxon>
        <taxon>Sar</taxon>
        <taxon>Stramenopiles</taxon>
        <taxon>Oomycota</taxon>
        <taxon>Saprolegniomycetes</taxon>
        <taxon>Saprolegniales</taxon>
        <taxon>Verrucalvaceae</taxon>
        <taxon>Aphanomyces</taxon>
    </lineage>
</organism>
<dbReference type="OrthoDB" id="68800at2759"/>
<evidence type="ECO:0000256" key="1">
    <source>
        <dbReference type="SAM" id="Phobius"/>
    </source>
</evidence>
<protein>
    <submittedName>
        <fullName evidence="3">Aste57867_5226 protein</fullName>
    </submittedName>
</protein>
<evidence type="ECO:0000313" key="2">
    <source>
        <dbReference type="EMBL" id="KAF0711532.1"/>
    </source>
</evidence>
<accession>A0A485KF85</accession>
<evidence type="ECO:0000313" key="3">
    <source>
        <dbReference type="EMBL" id="VFT82299.1"/>
    </source>
</evidence>
<keyword evidence="1" id="KW-0812">Transmembrane</keyword>
<keyword evidence="1" id="KW-0472">Membrane</keyword>
<reference evidence="3 4" key="1">
    <citation type="submission" date="2019-03" db="EMBL/GenBank/DDBJ databases">
        <authorList>
            <person name="Gaulin E."/>
            <person name="Dumas B."/>
        </authorList>
    </citation>
    <scope>NUCLEOTIDE SEQUENCE [LARGE SCALE GENOMIC DNA]</scope>
    <source>
        <strain evidence="3">CBS 568.67</strain>
    </source>
</reference>
<dbReference type="EMBL" id="VJMH01001578">
    <property type="protein sequence ID" value="KAF0711532.1"/>
    <property type="molecule type" value="Genomic_DNA"/>
</dbReference>
<feature type="transmembrane region" description="Helical" evidence="1">
    <location>
        <begin position="51"/>
        <end position="69"/>
    </location>
</feature>
<keyword evidence="4" id="KW-1185">Reference proteome</keyword>
<reference evidence="2" key="2">
    <citation type="submission" date="2019-06" db="EMBL/GenBank/DDBJ databases">
        <title>Genomics analysis of Aphanomyces spp. identifies a new class of oomycete effector associated with host adaptation.</title>
        <authorList>
            <person name="Gaulin E."/>
        </authorList>
    </citation>
    <scope>NUCLEOTIDE SEQUENCE</scope>
    <source>
        <strain evidence="2">CBS 578.67</strain>
    </source>
</reference>
<evidence type="ECO:0000313" key="4">
    <source>
        <dbReference type="Proteomes" id="UP000332933"/>
    </source>
</evidence>
<keyword evidence="1" id="KW-1133">Transmembrane helix</keyword>
<proteinExistence type="predicted"/>
<feature type="transmembrane region" description="Helical" evidence="1">
    <location>
        <begin position="27"/>
        <end position="45"/>
    </location>
</feature>
<sequence>MVAAVEHKDPTVMMTARIFTYRNPVRNCIYILALLYAASFAVTYYRGWWDTLVGLLVTLVGIAALLYPLDNGSVLLDVFYWATFGTIGLHVLAIGLISQDLIQTDINFTLGLPTSFQSENGIWNLYLAIIAVISVQIIAAAVTLNYCHRLRVEIAGNILLTHSDYTDLSTL</sequence>
<gene>
    <name evidence="3" type="primary">Aste57867_5226</name>
    <name evidence="2" type="ORF">As57867_005213</name>
    <name evidence="3" type="ORF">ASTE57867_5226</name>
</gene>